<dbReference type="Proteomes" id="UP000295719">
    <property type="component" value="Unassembled WGS sequence"/>
</dbReference>
<dbReference type="InterPro" id="IPR005561">
    <property type="entry name" value="ANTAR"/>
</dbReference>
<dbReference type="EMBL" id="SMCR01000003">
    <property type="protein sequence ID" value="TCV98375.1"/>
    <property type="molecule type" value="Genomic_DNA"/>
</dbReference>
<protein>
    <submittedName>
        <fullName evidence="2">AmiR/NasT family two-component response regulator</fullName>
    </submittedName>
</protein>
<dbReference type="InterPro" id="IPR011006">
    <property type="entry name" value="CheY-like_superfamily"/>
</dbReference>
<dbReference type="SMART" id="SM01012">
    <property type="entry name" value="ANTAR"/>
    <property type="match status" value="1"/>
</dbReference>
<comment type="caution">
    <text evidence="2">The sequence shown here is derived from an EMBL/GenBank/DDBJ whole genome shotgun (WGS) entry which is preliminary data.</text>
</comment>
<dbReference type="RefSeq" id="WP_131865110.1">
    <property type="nucleotide sequence ID" value="NZ_SMCR01000003.1"/>
</dbReference>
<dbReference type="PROSITE" id="PS50921">
    <property type="entry name" value="ANTAR"/>
    <property type="match status" value="1"/>
</dbReference>
<feature type="domain" description="ANTAR" evidence="1">
    <location>
        <begin position="125"/>
        <end position="186"/>
    </location>
</feature>
<evidence type="ECO:0000313" key="2">
    <source>
        <dbReference type="EMBL" id="TCV98375.1"/>
    </source>
</evidence>
<dbReference type="AlphaFoldDB" id="A0A4R3YYQ6"/>
<dbReference type="Gene3D" id="1.10.10.10">
    <property type="entry name" value="Winged helix-like DNA-binding domain superfamily/Winged helix DNA-binding domain"/>
    <property type="match status" value="1"/>
</dbReference>
<dbReference type="Pfam" id="PF03861">
    <property type="entry name" value="ANTAR"/>
    <property type="match status" value="1"/>
</dbReference>
<dbReference type="OrthoDB" id="7366028at2"/>
<name>A0A4R3YYQ6_9GAMM</name>
<evidence type="ECO:0000259" key="1">
    <source>
        <dbReference type="PROSITE" id="PS50921"/>
    </source>
</evidence>
<reference evidence="2 3" key="1">
    <citation type="submission" date="2019-03" db="EMBL/GenBank/DDBJ databases">
        <title>Genomic Encyclopedia of Type Strains, Phase IV (KMG-IV): sequencing the most valuable type-strain genomes for metagenomic binning, comparative biology and taxonomic classification.</title>
        <authorList>
            <person name="Goeker M."/>
        </authorList>
    </citation>
    <scope>NUCLEOTIDE SEQUENCE [LARGE SCALE GENOMIC DNA]</scope>
    <source>
        <strain evidence="2 3">DSM 19580</strain>
    </source>
</reference>
<evidence type="ECO:0000313" key="3">
    <source>
        <dbReference type="Proteomes" id="UP000295719"/>
    </source>
</evidence>
<gene>
    <name evidence="2" type="ORF">EDC52_103467</name>
</gene>
<accession>A0A4R3YYQ6</accession>
<organism evidence="2 3">
    <name type="scientific">Biostraticola tofi</name>
    <dbReference type="NCBI Taxonomy" id="466109"/>
    <lineage>
        <taxon>Bacteria</taxon>
        <taxon>Pseudomonadati</taxon>
        <taxon>Pseudomonadota</taxon>
        <taxon>Gammaproteobacteria</taxon>
        <taxon>Enterobacterales</taxon>
        <taxon>Bruguierivoracaceae</taxon>
        <taxon>Biostraticola</taxon>
    </lineage>
</organism>
<dbReference type="InterPro" id="IPR036388">
    <property type="entry name" value="WH-like_DNA-bd_sf"/>
</dbReference>
<dbReference type="GO" id="GO:0003723">
    <property type="term" value="F:RNA binding"/>
    <property type="evidence" value="ECO:0007669"/>
    <property type="project" value="InterPro"/>
</dbReference>
<dbReference type="Pfam" id="PF21332">
    <property type="entry name" value="AmiR_N"/>
    <property type="match status" value="1"/>
</dbReference>
<keyword evidence="3" id="KW-1185">Reference proteome</keyword>
<sequence>MHDVKVRIAGLKVGAIGCNGRDRQHLQQQFARLGVAACFYDDFPPPAAFDGLQLIVFDGDNPQLFHPSHRLPWPELPKIVLTAMETPSRLQWIIQQQISGYLRKPVRSDGVMTALTLALAFDARQQALTAQLQQQDERLKARRFLFAAQLCLMQHLALGEEGAYRLLRRMAMRQQKTIEHCSIDLLANRQGYLRMAKALLEERDS</sequence>
<dbReference type="InterPro" id="IPR049021">
    <property type="entry name" value="AmiR_N"/>
</dbReference>
<proteinExistence type="predicted"/>
<dbReference type="Gene3D" id="3.40.50.2300">
    <property type="match status" value="1"/>
</dbReference>
<dbReference type="SUPFAM" id="SSF52172">
    <property type="entry name" value="CheY-like"/>
    <property type="match status" value="1"/>
</dbReference>